<dbReference type="Gene3D" id="1.10.10.10">
    <property type="entry name" value="Winged helix-like DNA-binding domain superfamily/Winged helix DNA-binding domain"/>
    <property type="match status" value="1"/>
</dbReference>
<dbReference type="AlphaFoldDB" id="A0A1G1XW70"/>
<keyword evidence="7" id="KW-0413">Isomerase</keyword>
<dbReference type="Proteomes" id="UP000178930">
    <property type="component" value="Unassembled WGS sequence"/>
</dbReference>
<dbReference type="EC" id="5.6.2.4" evidence="9"/>
<dbReference type="InterPro" id="IPR010997">
    <property type="entry name" value="HRDC-like_sf"/>
</dbReference>
<name>A0A1G1XW70_9BACT</name>
<dbReference type="InterPro" id="IPR002121">
    <property type="entry name" value="HRDC_dom"/>
</dbReference>
<keyword evidence="6" id="KW-0238">DNA-binding</keyword>
<protein>
    <recommendedName>
        <fullName evidence="9">DNA 3'-5' helicase</fullName>
        <ecNumber evidence="9">5.6.2.4</ecNumber>
    </recommendedName>
</protein>
<dbReference type="PROSITE" id="PS51198">
    <property type="entry name" value="UVRD_HELICASE_ATP_BIND"/>
    <property type="match status" value="1"/>
</dbReference>
<dbReference type="Pfam" id="PF09382">
    <property type="entry name" value="RQC"/>
    <property type="match status" value="1"/>
</dbReference>
<comment type="catalytic activity">
    <reaction evidence="8">
        <text>Couples ATP hydrolysis with the unwinding of duplex DNA by translocating in the 3'-5' direction.</text>
        <dbReference type="EC" id="5.6.2.4"/>
    </reaction>
</comment>
<evidence type="ECO:0000256" key="4">
    <source>
        <dbReference type="ARBA" id="ARBA00022806"/>
    </source>
</evidence>
<dbReference type="Pfam" id="PF13361">
    <property type="entry name" value="UvrD_C"/>
    <property type="match status" value="1"/>
</dbReference>
<dbReference type="InterPro" id="IPR014016">
    <property type="entry name" value="UvrD-like_ATP-bd"/>
</dbReference>
<keyword evidence="4 11" id="KW-0347">Helicase</keyword>
<organism evidence="14 15">
    <name type="scientific">Candidatus Buchananbacteria bacterium RIFCSPHIGHO2_01_FULL_39_14</name>
    <dbReference type="NCBI Taxonomy" id="1797532"/>
    <lineage>
        <taxon>Bacteria</taxon>
        <taxon>Candidatus Buchananiibacteriota</taxon>
    </lineage>
</organism>
<dbReference type="Pfam" id="PF00570">
    <property type="entry name" value="HRDC"/>
    <property type="match status" value="1"/>
</dbReference>
<dbReference type="InterPro" id="IPR018982">
    <property type="entry name" value="RQC_domain"/>
</dbReference>
<dbReference type="GO" id="GO:0005524">
    <property type="term" value="F:ATP binding"/>
    <property type="evidence" value="ECO:0007669"/>
    <property type="project" value="UniProtKB-UniRule"/>
</dbReference>
<dbReference type="InterPro" id="IPR000212">
    <property type="entry name" value="DNA_helicase_UvrD/REP"/>
</dbReference>
<evidence type="ECO:0000313" key="15">
    <source>
        <dbReference type="Proteomes" id="UP000178930"/>
    </source>
</evidence>
<keyword evidence="3 11" id="KW-0378">Hydrolase</keyword>
<dbReference type="GO" id="GO:0006260">
    <property type="term" value="P:DNA replication"/>
    <property type="evidence" value="ECO:0007669"/>
    <property type="project" value="InterPro"/>
</dbReference>
<dbReference type="PROSITE" id="PS50967">
    <property type="entry name" value="HRDC"/>
    <property type="match status" value="1"/>
</dbReference>
<evidence type="ECO:0000259" key="12">
    <source>
        <dbReference type="PROSITE" id="PS50967"/>
    </source>
</evidence>
<dbReference type="Gene3D" id="1.10.150.80">
    <property type="entry name" value="HRDC domain"/>
    <property type="match status" value="1"/>
</dbReference>
<evidence type="ECO:0000256" key="3">
    <source>
        <dbReference type="ARBA" id="ARBA00022801"/>
    </source>
</evidence>
<dbReference type="SMART" id="SM00341">
    <property type="entry name" value="HRDC"/>
    <property type="match status" value="1"/>
</dbReference>
<evidence type="ECO:0000259" key="13">
    <source>
        <dbReference type="PROSITE" id="PS51198"/>
    </source>
</evidence>
<dbReference type="PANTHER" id="PTHR11070">
    <property type="entry name" value="UVRD / RECB / PCRA DNA HELICASE FAMILY MEMBER"/>
    <property type="match status" value="1"/>
</dbReference>
<evidence type="ECO:0000256" key="6">
    <source>
        <dbReference type="ARBA" id="ARBA00023125"/>
    </source>
</evidence>
<evidence type="ECO:0000256" key="10">
    <source>
        <dbReference type="ARBA" id="ARBA00048988"/>
    </source>
</evidence>
<dbReference type="InterPro" id="IPR014017">
    <property type="entry name" value="DNA_helicase_UvrD-like_C"/>
</dbReference>
<dbReference type="InterPro" id="IPR013986">
    <property type="entry name" value="DExx_box_DNA_helicase_dom_sf"/>
</dbReference>
<gene>
    <name evidence="14" type="ORF">A2729_00960</name>
</gene>
<evidence type="ECO:0000256" key="7">
    <source>
        <dbReference type="ARBA" id="ARBA00023235"/>
    </source>
</evidence>
<dbReference type="GO" id="GO:0000725">
    <property type="term" value="P:recombinational repair"/>
    <property type="evidence" value="ECO:0007669"/>
    <property type="project" value="TreeGrafter"/>
</dbReference>
<dbReference type="Pfam" id="PF00580">
    <property type="entry name" value="UvrD-helicase"/>
    <property type="match status" value="1"/>
</dbReference>
<keyword evidence="5 11" id="KW-0067">ATP-binding</keyword>
<dbReference type="Gene3D" id="3.40.50.300">
    <property type="entry name" value="P-loop containing nucleotide triphosphate hydrolases"/>
    <property type="match status" value="2"/>
</dbReference>
<comment type="catalytic activity">
    <reaction evidence="10">
        <text>ATP + H2O = ADP + phosphate + H(+)</text>
        <dbReference type="Rhea" id="RHEA:13065"/>
        <dbReference type="ChEBI" id="CHEBI:15377"/>
        <dbReference type="ChEBI" id="CHEBI:15378"/>
        <dbReference type="ChEBI" id="CHEBI:30616"/>
        <dbReference type="ChEBI" id="CHEBI:43474"/>
        <dbReference type="ChEBI" id="CHEBI:456216"/>
        <dbReference type="EC" id="5.6.2.4"/>
    </reaction>
</comment>
<dbReference type="Gene3D" id="1.10.10.160">
    <property type="match status" value="1"/>
</dbReference>
<dbReference type="InterPro" id="IPR027417">
    <property type="entry name" value="P-loop_NTPase"/>
</dbReference>
<sequence length="734" mass="83123">MLHIVDVKTDYLTILRAFVDLPFSVGKRLLIDYLQGNEGNESIERNNLSLNSSFGSLAYTEEEIGELLEILISHDLVRYTTVPGKKFWKVLEITPKGRTELSHPTLTIEVKEKVNFAAGLQTQIDVVSAQDVAMFAALGKVMEGFTDEQKKAIVSNNQQILCIAGAGSGKTTVLTKRIEFLINYKSVDPARILAITFTRKARMEMMHRLERMPGTSRVQVETFNSFCEQLLKKHTHEVYDREVRVITYPEKFGVMSKALARIGVGMERAITIYFTSTQRRLKTKEQLANIFMNDCFFIRDYLKLKSCDIASLGKSSPSARLVFDICAFIDLYMAEHGLRDFADQLTDTLALFTKFPSLIPKYDHILIDEYQDVNSTQIQLVDVLGSANIFAVGDPRQSIYGWRGSDIRYLLGFREKYPGSQLLMLADNYRSSPAIVALINESIKEMGLFDLKSAVVESGKMGEVQLLQFTTEAQEFEFVIQKIISSNIPRKEIFVLARTNKQLVELSALLQARRISHVLRSDELRKTIEAQEQDITLATIHAIKGLEAEMVFVIGCTQNNFPCRGTEHPVVEMVKLEEYDKEEEEKRLFYVAMSRAKRILYLSYFGSKHTSYITPAMRGFLDKSEQENFLKSMNMPLPVVERTRVMTEVFKANPASSALKNSASAELITMLKQWRTQKSSIQGVPAYMVLHDATIIDIAQKMPITSEDLNEVHGMGDAKIKRYGREILGIVNGG</sequence>
<dbReference type="SUPFAM" id="SSF47819">
    <property type="entry name" value="HRDC-like"/>
    <property type="match status" value="1"/>
</dbReference>
<feature type="domain" description="UvrD-like helicase ATP-binding" evidence="13">
    <location>
        <begin position="143"/>
        <end position="432"/>
    </location>
</feature>
<comment type="similarity">
    <text evidence="1">Belongs to the helicase family. UvrD subfamily.</text>
</comment>
<evidence type="ECO:0000256" key="11">
    <source>
        <dbReference type="PROSITE-ProRule" id="PRU00560"/>
    </source>
</evidence>
<comment type="caution">
    <text evidence="14">The sequence shown here is derived from an EMBL/GenBank/DDBJ whole genome shotgun (WGS) entry which is preliminary data.</text>
</comment>
<proteinExistence type="inferred from homology"/>
<dbReference type="GO" id="GO:0016887">
    <property type="term" value="F:ATP hydrolysis activity"/>
    <property type="evidence" value="ECO:0007669"/>
    <property type="project" value="RHEA"/>
</dbReference>
<evidence type="ECO:0000256" key="8">
    <source>
        <dbReference type="ARBA" id="ARBA00034617"/>
    </source>
</evidence>
<dbReference type="EMBL" id="MHIB01000034">
    <property type="protein sequence ID" value="OGY43537.1"/>
    <property type="molecule type" value="Genomic_DNA"/>
</dbReference>
<dbReference type="InterPro" id="IPR044876">
    <property type="entry name" value="HRDC_dom_sf"/>
</dbReference>
<feature type="binding site" evidence="11">
    <location>
        <begin position="164"/>
        <end position="171"/>
    </location>
    <ligand>
        <name>ATP</name>
        <dbReference type="ChEBI" id="CHEBI:30616"/>
    </ligand>
</feature>
<dbReference type="InterPro" id="IPR036388">
    <property type="entry name" value="WH-like_DNA-bd_sf"/>
</dbReference>
<evidence type="ECO:0000313" key="14">
    <source>
        <dbReference type="EMBL" id="OGY43537.1"/>
    </source>
</evidence>
<keyword evidence="2 11" id="KW-0547">Nucleotide-binding</keyword>
<dbReference type="GO" id="GO:0043138">
    <property type="term" value="F:3'-5' DNA helicase activity"/>
    <property type="evidence" value="ECO:0007669"/>
    <property type="project" value="UniProtKB-EC"/>
</dbReference>
<dbReference type="CDD" id="cd17932">
    <property type="entry name" value="DEXQc_UvrD"/>
    <property type="match status" value="1"/>
</dbReference>
<feature type="domain" description="HRDC" evidence="12">
    <location>
        <begin position="661"/>
        <end position="734"/>
    </location>
</feature>
<accession>A0A1G1XW70</accession>
<dbReference type="SUPFAM" id="SSF52540">
    <property type="entry name" value="P-loop containing nucleoside triphosphate hydrolases"/>
    <property type="match status" value="1"/>
</dbReference>
<reference evidence="14 15" key="1">
    <citation type="journal article" date="2016" name="Nat. Commun.">
        <title>Thousands of microbial genomes shed light on interconnected biogeochemical processes in an aquifer system.</title>
        <authorList>
            <person name="Anantharaman K."/>
            <person name="Brown C.T."/>
            <person name="Hug L.A."/>
            <person name="Sharon I."/>
            <person name="Castelle C.J."/>
            <person name="Probst A.J."/>
            <person name="Thomas B.C."/>
            <person name="Singh A."/>
            <person name="Wilkins M.J."/>
            <person name="Karaoz U."/>
            <person name="Brodie E.L."/>
            <person name="Williams K.H."/>
            <person name="Hubbard S.S."/>
            <person name="Banfield J.F."/>
        </authorList>
    </citation>
    <scope>NUCLEOTIDE SEQUENCE [LARGE SCALE GENOMIC DNA]</scope>
</reference>
<dbReference type="PANTHER" id="PTHR11070:SF2">
    <property type="entry name" value="ATP-DEPENDENT DNA HELICASE SRS2"/>
    <property type="match status" value="1"/>
</dbReference>
<evidence type="ECO:0000256" key="9">
    <source>
        <dbReference type="ARBA" id="ARBA00034808"/>
    </source>
</evidence>
<evidence type="ECO:0000256" key="1">
    <source>
        <dbReference type="ARBA" id="ARBA00009922"/>
    </source>
</evidence>
<dbReference type="GO" id="GO:0003677">
    <property type="term" value="F:DNA binding"/>
    <property type="evidence" value="ECO:0007669"/>
    <property type="project" value="UniProtKB-KW"/>
</dbReference>
<dbReference type="STRING" id="1797532.A2729_00960"/>
<evidence type="ECO:0000256" key="2">
    <source>
        <dbReference type="ARBA" id="ARBA00022741"/>
    </source>
</evidence>
<evidence type="ECO:0000256" key="5">
    <source>
        <dbReference type="ARBA" id="ARBA00022840"/>
    </source>
</evidence>